<organism evidence="1 2">
    <name type="scientific">Maioricimonas rarisocia</name>
    <dbReference type="NCBI Taxonomy" id="2528026"/>
    <lineage>
        <taxon>Bacteria</taxon>
        <taxon>Pseudomonadati</taxon>
        <taxon>Planctomycetota</taxon>
        <taxon>Planctomycetia</taxon>
        <taxon>Planctomycetales</taxon>
        <taxon>Planctomycetaceae</taxon>
        <taxon>Maioricimonas</taxon>
    </lineage>
</organism>
<name>A0A517ZFC7_9PLAN</name>
<dbReference type="InterPro" id="IPR016084">
    <property type="entry name" value="Haem_Oase-like_multi-hlx"/>
</dbReference>
<dbReference type="RefSeq" id="WP_145372351.1">
    <property type="nucleotide sequence ID" value="NZ_CP036275.1"/>
</dbReference>
<evidence type="ECO:0000313" key="1">
    <source>
        <dbReference type="EMBL" id="QDU41139.1"/>
    </source>
</evidence>
<dbReference type="Gene3D" id="1.20.910.10">
    <property type="entry name" value="Heme oxygenase-like"/>
    <property type="match status" value="1"/>
</dbReference>
<dbReference type="Proteomes" id="UP000320496">
    <property type="component" value="Chromosome"/>
</dbReference>
<dbReference type="OrthoDB" id="9791270at2"/>
<dbReference type="SUPFAM" id="SSF48613">
    <property type="entry name" value="Heme oxygenase-like"/>
    <property type="match status" value="1"/>
</dbReference>
<reference evidence="1 2" key="1">
    <citation type="submission" date="2019-02" db="EMBL/GenBank/DDBJ databases">
        <title>Deep-cultivation of Planctomycetes and their phenomic and genomic characterization uncovers novel biology.</title>
        <authorList>
            <person name="Wiegand S."/>
            <person name="Jogler M."/>
            <person name="Boedeker C."/>
            <person name="Pinto D."/>
            <person name="Vollmers J."/>
            <person name="Rivas-Marin E."/>
            <person name="Kohn T."/>
            <person name="Peeters S.H."/>
            <person name="Heuer A."/>
            <person name="Rast P."/>
            <person name="Oberbeckmann S."/>
            <person name="Bunk B."/>
            <person name="Jeske O."/>
            <person name="Meyerdierks A."/>
            <person name="Storesund J.E."/>
            <person name="Kallscheuer N."/>
            <person name="Luecker S."/>
            <person name="Lage O.M."/>
            <person name="Pohl T."/>
            <person name="Merkel B.J."/>
            <person name="Hornburger P."/>
            <person name="Mueller R.-W."/>
            <person name="Bruemmer F."/>
            <person name="Labrenz M."/>
            <person name="Spormann A.M."/>
            <person name="Op den Camp H."/>
            <person name="Overmann J."/>
            <person name="Amann R."/>
            <person name="Jetten M.S.M."/>
            <person name="Mascher T."/>
            <person name="Medema M.H."/>
            <person name="Devos D.P."/>
            <person name="Kaster A.-K."/>
            <person name="Ovreas L."/>
            <person name="Rohde M."/>
            <person name="Galperin M.Y."/>
            <person name="Jogler C."/>
        </authorList>
    </citation>
    <scope>NUCLEOTIDE SEQUENCE [LARGE SCALE GENOMIC DNA]</scope>
    <source>
        <strain evidence="1 2">Mal4</strain>
    </source>
</reference>
<evidence type="ECO:0008006" key="3">
    <source>
        <dbReference type="Google" id="ProtNLM"/>
    </source>
</evidence>
<sequence>MISALTETPERLSTARARLLDHPIYAAVFDLPRLQVFMRSHVFAVWDFMTLLKRLQRDCCRRELPWMPPLDPAFARFVNEIVLGEESDKDGQGGHCSHFELYLQAMDEIGADRRPIDTFLARLSAGDSVDAALEASGIGEPIREFVTFNLSAAEEAETHEVAAIFCYGREDVIPEMFGRLLARLPANLFPEGRFRFYLDRHIELDADAHGPLARRLVETVCNGDDQRRSEAAVAAAGAVEARIRLWDGLMSELDAVSPALV</sequence>
<dbReference type="Pfam" id="PF11251">
    <property type="entry name" value="DUF3050"/>
    <property type="match status" value="1"/>
</dbReference>
<accession>A0A517ZFC7</accession>
<dbReference type="KEGG" id="mri:Mal4_55040"/>
<keyword evidence="2" id="KW-1185">Reference proteome</keyword>
<protein>
    <recommendedName>
        <fullName evidence="3">DUF3050 domain-containing protein</fullName>
    </recommendedName>
</protein>
<proteinExistence type="predicted"/>
<gene>
    <name evidence="1" type="ORF">Mal4_55040</name>
</gene>
<dbReference type="InterPro" id="IPR024423">
    <property type="entry name" value="DUF3050"/>
</dbReference>
<evidence type="ECO:0000313" key="2">
    <source>
        <dbReference type="Proteomes" id="UP000320496"/>
    </source>
</evidence>
<dbReference type="AlphaFoldDB" id="A0A517ZFC7"/>
<dbReference type="EMBL" id="CP036275">
    <property type="protein sequence ID" value="QDU41139.1"/>
    <property type="molecule type" value="Genomic_DNA"/>
</dbReference>